<name>A0AA91PWK8_CLALS</name>
<evidence type="ECO:0000256" key="1">
    <source>
        <dbReference type="ARBA" id="ARBA00001933"/>
    </source>
</evidence>
<dbReference type="PROSITE" id="PS00868">
    <property type="entry name" value="CYS_MET_METAB_PP"/>
    <property type="match status" value="1"/>
</dbReference>
<dbReference type="GO" id="GO:0016846">
    <property type="term" value="F:carbon-sulfur lyase activity"/>
    <property type="evidence" value="ECO:0007669"/>
    <property type="project" value="TreeGrafter"/>
</dbReference>
<proteinExistence type="inferred from homology"/>
<keyword evidence="2 3" id="KW-0663">Pyridoxal phosphate</keyword>
<dbReference type="InterPro" id="IPR000277">
    <property type="entry name" value="Cys/Met-Metab_PyrdxlP-dep_enz"/>
</dbReference>
<dbReference type="InterPro" id="IPR015421">
    <property type="entry name" value="PyrdxlP-dep_Trfase_major"/>
</dbReference>
<comment type="caution">
    <text evidence="5">The sequence shown here is derived from an EMBL/GenBank/DDBJ whole genome shotgun (WGS) entry which is preliminary data.</text>
</comment>
<gene>
    <name evidence="5" type="ORF">A9F13_16g00847</name>
</gene>
<dbReference type="Gene3D" id="3.90.1150.10">
    <property type="entry name" value="Aspartate Aminotransferase, domain 1"/>
    <property type="match status" value="1"/>
</dbReference>
<dbReference type="InterPro" id="IPR054542">
    <property type="entry name" value="Cys_met_metab_PP"/>
</dbReference>
<dbReference type="FunFam" id="3.40.640.10:FF:000072">
    <property type="entry name" value="Putative cystathionine beta-lyase"/>
    <property type="match status" value="1"/>
</dbReference>
<comment type="similarity">
    <text evidence="4">Belongs to the trans-sulfuration enzymes family.</text>
</comment>
<dbReference type="KEGG" id="clus:A9F13_16g00847"/>
<dbReference type="InterPro" id="IPR015424">
    <property type="entry name" value="PyrdxlP-dep_Trfase"/>
</dbReference>
<organism evidence="5 6">
    <name type="scientific">Clavispora lusitaniae</name>
    <name type="common">Candida lusitaniae</name>
    <dbReference type="NCBI Taxonomy" id="36911"/>
    <lineage>
        <taxon>Eukaryota</taxon>
        <taxon>Fungi</taxon>
        <taxon>Dikarya</taxon>
        <taxon>Ascomycota</taxon>
        <taxon>Saccharomycotina</taxon>
        <taxon>Pichiomycetes</taxon>
        <taxon>Metschnikowiaceae</taxon>
        <taxon>Clavispora</taxon>
    </lineage>
</organism>
<dbReference type="Proteomes" id="UP000195602">
    <property type="component" value="Unassembled WGS sequence"/>
</dbReference>
<reference evidence="5 6" key="1">
    <citation type="submission" date="2017-04" db="EMBL/GenBank/DDBJ databases">
        <title>Draft genome of the yeast Clavispora lusitaniae type strain CBS 6936.</title>
        <authorList>
            <person name="Durrens P."/>
            <person name="Klopp C."/>
            <person name="Biteau N."/>
            <person name="Fitton-Ouhabi V."/>
            <person name="Dementhon K."/>
            <person name="Accoceberry I."/>
            <person name="Sherman D.J."/>
            <person name="Noel T."/>
        </authorList>
    </citation>
    <scope>NUCLEOTIDE SEQUENCE [LARGE SCALE GENOMIC DNA]</scope>
    <source>
        <strain evidence="5 6">CBS 6936</strain>
    </source>
</reference>
<evidence type="ECO:0000256" key="2">
    <source>
        <dbReference type="ARBA" id="ARBA00022898"/>
    </source>
</evidence>
<feature type="modified residue" description="N6-(pyridoxal phosphate)lysine" evidence="3">
    <location>
        <position position="200"/>
    </location>
</feature>
<dbReference type="PANTHER" id="PTHR11808">
    <property type="entry name" value="TRANS-SULFURATION ENZYME FAMILY MEMBER"/>
    <property type="match status" value="1"/>
</dbReference>
<protein>
    <submittedName>
        <fullName evidence="5">Cystathionine beta-lyase</fullName>
    </submittedName>
</protein>
<evidence type="ECO:0000313" key="6">
    <source>
        <dbReference type="Proteomes" id="UP000195602"/>
    </source>
</evidence>
<comment type="cofactor">
    <cofactor evidence="1 4">
        <name>pyridoxal 5'-phosphate</name>
        <dbReference type="ChEBI" id="CHEBI:597326"/>
    </cofactor>
</comment>
<dbReference type="Pfam" id="PF01053">
    <property type="entry name" value="Cys_Met_Meta_PP"/>
    <property type="match status" value="1"/>
</dbReference>
<evidence type="ECO:0000256" key="3">
    <source>
        <dbReference type="PIRSR" id="PIRSR001434-2"/>
    </source>
</evidence>
<dbReference type="Gene3D" id="3.40.640.10">
    <property type="entry name" value="Type I PLP-dependent aspartate aminotransferase-like (Major domain)"/>
    <property type="match status" value="1"/>
</dbReference>
<dbReference type="AlphaFoldDB" id="A0AA91PWK8"/>
<dbReference type="InterPro" id="IPR015422">
    <property type="entry name" value="PyrdxlP-dep_Trfase_small"/>
</dbReference>
<dbReference type="EMBL" id="LYUB02000016">
    <property type="protein sequence ID" value="OVF06984.1"/>
    <property type="molecule type" value="Genomic_DNA"/>
</dbReference>
<dbReference type="GO" id="GO:0005737">
    <property type="term" value="C:cytoplasm"/>
    <property type="evidence" value="ECO:0007669"/>
    <property type="project" value="TreeGrafter"/>
</dbReference>
<evidence type="ECO:0000256" key="4">
    <source>
        <dbReference type="RuleBase" id="RU362118"/>
    </source>
</evidence>
<sequence>MPKLATTGIHGADDIHETSDVIPPISISSTFKYSSDPSKLVKSAKNEDGEELFTRDLIYSRWAHPNGDRVEAIVGKLTNSYATVYSSGLGAFHAAMVHFNPKQLCIDKAYHGCLGIADILTRNYGLKQLSMSDEDLDKLGKGDVVHLETPVNPESRCYDIKYFADKAHAKGAYLIVDSTFAPLQDPFEFGADLVMHSATKYFGGHSDLLSGLLLTKSEEVAYKLYADRLHLGTNVGNLESALLLRSLKTFELRVKQQSSSATKLATFLNSKIGEYPELVKVHHSSLQKDEYVEKQLRGVHSPTFSIEVSSEEFAKHLPYRLKYFCHATSLGGAESLIEWRCLTDIHAAPTLLRISVGLEDADDLIEDMAHAFTSK</sequence>
<dbReference type="SUPFAM" id="SSF53383">
    <property type="entry name" value="PLP-dependent transferases"/>
    <property type="match status" value="1"/>
</dbReference>
<dbReference type="GO" id="GO:0030170">
    <property type="term" value="F:pyridoxal phosphate binding"/>
    <property type="evidence" value="ECO:0007669"/>
    <property type="project" value="InterPro"/>
</dbReference>
<dbReference type="PANTHER" id="PTHR11808:SF35">
    <property type="entry name" value="CYSTATHIONINE GAMMA-SYNTHASE (AFU_ORTHOLOGUE AFUA_7G01590)"/>
    <property type="match status" value="1"/>
</dbReference>
<dbReference type="PIRSF" id="PIRSF001434">
    <property type="entry name" value="CGS"/>
    <property type="match status" value="1"/>
</dbReference>
<evidence type="ECO:0000313" key="5">
    <source>
        <dbReference type="EMBL" id="OVF06984.1"/>
    </source>
</evidence>
<accession>A0AA91PWK8</accession>
<dbReference type="GO" id="GO:0019346">
    <property type="term" value="P:transsulfuration"/>
    <property type="evidence" value="ECO:0007669"/>
    <property type="project" value="InterPro"/>
</dbReference>